<evidence type="ECO:0000313" key="11">
    <source>
        <dbReference type="EMBL" id="CBY41599.1"/>
    </source>
</evidence>
<dbReference type="SUPFAM" id="SSF52266">
    <property type="entry name" value="SGNH hydrolase"/>
    <property type="match status" value="1"/>
</dbReference>
<dbReference type="GO" id="GO:0031087">
    <property type="term" value="P:deadenylation-independent decapping of nuclear-transcribed mRNA"/>
    <property type="evidence" value="ECO:0007669"/>
    <property type="project" value="InterPro"/>
</dbReference>
<feature type="compositionally biased region" description="Basic and acidic residues" evidence="9">
    <location>
        <begin position="989"/>
        <end position="999"/>
    </location>
</feature>
<dbReference type="GO" id="GO:0000932">
    <property type="term" value="C:P-body"/>
    <property type="evidence" value="ECO:0007669"/>
    <property type="project" value="UniProtKB-SubCell"/>
</dbReference>
<feature type="compositionally biased region" description="Basic and acidic residues" evidence="9">
    <location>
        <begin position="537"/>
        <end position="547"/>
    </location>
</feature>
<dbReference type="PROSITE" id="PS50082">
    <property type="entry name" value="WD_REPEATS_2"/>
    <property type="match status" value="1"/>
</dbReference>
<keyword evidence="6" id="KW-0677">Repeat</keyword>
<feature type="compositionally biased region" description="Basic residues" evidence="9">
    <location>
        <begin position="509"/>
        <end position="526"/>
    </location>
</feature>
<feature type="domain" description="Enhancer of mRNA-decapping protein 4 WD40 repeat region" evidence="10">
    <location>
        <begin position="38"/>
        <end position="375"/>
    </location>
</feature>
<dbReference type="PANTHER" id="PTHR15598">
    <property type="entry name" value="ENHANCER OF MRNA-DECAPPING PROTEIN 4"/>
    <property type="match status" value="1"/>
</dbReference>
<evidence type="ECO:0000256" key="6">
    <source>
        <dbReference type="ARBA" id="ARBA00022737"/>
    </source>
</evidence>
<accession>E4Z1M1</accession>
<feature type="repeat" description="WD" evidence="7">
    <location>
        <begin position="225"/>
        <end position="257"/>
    </location>
</feature>
<dbReference type="PROSITE" id="PS50294">
    <property type="entry name" value="WD_REPEATS_REGION"/>
    <property type="match status" value="1"/>
</dbReference>
<proteinExistence type="inferred from homology"/>
<evidence type="ECO:0000259" key="10">
    <source>
        <dbReference type="Pfam" id="PF16529"/>
    </source>
</evidence>
<keyword evidence="8" id="KW-0175">Coiled coil</keyword>
<comment type="subcellular location">
    <subcellularLocation>
        <location evidence="1">Cytoplasm</location>
        <location evidence="1">P-body</location>
    </subcellularLocation>
</comment>
<evidence type="ECO:0000256" key="8">
    <source>
        <dbReference type="SAM" id="Coils"/>
    </source>
</evidence>
<evidence type="ECO:0000256" key="7">
    <source>
        <dbReference type="PROSITE-ProRule" id="PRU00221"/>
    </source>
</evidence>
<dbReference type="InterPro" id="IPR032401">
    <property type="entry name" value="EDC4_WD40"/>
</dbReference>
<gene>
    <name evidence="11" type="ORF">GSOID_T00023681001</name>
</gene>
<name>E4Z1M1_OIKDI</name>
<feature type="compositionally biased region" description="Acidic residues" evidence="9">
    <location>
        <begin position="971"/>
        <end position="982"/>
    </location>
</feature>
<dbReference type="PANTHER" id="PTHR15598:SF5">
    <property type="entry name" value="ENHANCER OF MRNA-DECAPPING PROTEIN 4"/>
    <property type="match status" value="1"/>
</dbReference>
<evidence type="ECO:0000256" key="9">
    <source>
        <dbReference type="SAM" id="MobiDB-lite"/>
    </source>
</evidence>
<evidence type="ECO:0000256" key="4">
    <source>
        <dbReference type="ARBA" id="ARBA00022490"/>
    </source>
</evidence>
<feature type="region of interest" description="Disordered" evidence="9">
    <location>
        <begin position="498"/>
        <end position="667"/>
    </location>
</feature>
<sequence length="1168" mass="130986">MEEKTEITLTAGYHRVNSREVDLFLDPDSDPGSSKPQSTSVKSQTVTKFNWPKAYYIGSLITASNTFIAYVIRGKSDAVRILNRLTAARVLIKGFAGPVCDVAFAHSDSSLFAAIDESGSIYIYSISQPDPSSKNIETKLLLKIEKRNTIRNPSHRIVWSPHIHHTKDEKEELIVETNYLAATSVNDIEVFKLFQIINDEITKLDKPVIKNDEDLLKGFPGYVTFEAHSNVITDVSIAPDGAVMCTSSDDGYVRFWNTAGLTEDKTEIPNTLHEWYPHDNAPVNCIKFLDNYQVSDPDIPYWRFLLTAAKQTQEIKIWCTVKWNCLQSLSFHMNPMSPLNNHSIPPQMKLAVDQTGNYIMITDINRRVLYCLECCSEFGESEQGPFSNGDCSIRSINVCLIDTPILSFHMSAVKGITMMSAEEPPRRRRGVQIQSFTLHQSNLYKLQSRILHHKSFLSEVPNSGGGTPSGLLSPHRVLSPGVSGDELKYCVKQIYSPKSRLSDSEEPKKRSRSKTPSRRNKSKSPARKMSQDSSLGSEKKSPQKEENINDMSSIMEKLKNQPRRQSNSSTSTNGAIESTTGLDADKPVESAIQSEATSTEIPVSFASDEDKKSIGDSKSEPEEGSQPAFLDKLFGKKTLPEPEIPIQPLPEPESPKIEPEPKSEKPPSLLESIFSQASKKGKGVVTLESDSTLTNITPINMQEESELHEPELTPRESEIKEDPIAAMNNILQTLKQQTEGKTKSPEVPHELPQMPSKLDAASNKVVLIFGDQILSDLNRIIEPLKYNCEIHMLDGALTKNIKKYVTEMGTRKDAEVVIFHVGTNDVSAKTTESQFNTDLMLLFGAARTAFPNAKLCASSVLQRHDEFASKVVKFNSEALKQCEVCYVEFLDNNKIFMKIQNFAYHNNPSECVALNEQGKYNLWIHFLCFIEDHVKEGNVFEAPKFIEGPRLSPKLPKDGIEVRNLTPVCEDRDEPPEIESDNEAPQIPEEPRVEGDGSKKPIPGRDGNADGSQSPLPPTPTSLIPQRQHQTPVPQVHLVNGNSNHGEINTLVMMMKKQSEDIEALRTEMRRNQRNCQETMTRLNQDMRASHEKIDQLKPTLQKHTEKVIQASCPGMMQAMSKSMEQTIKHVYQSSLEKTSIPQFERATKEMFDQLSTAFNRGQEEYLS</sequence>
<organism evidence="11">
    <name type="scientific">Oikopleura dioica</name>
    <name type="common">Tunicate</name>
    <dbReference type="NCBI Taxonomy" id="34765"/>
    <lineage>
        <taxon>Eukaryota</taxon>
        <taxon>Metazoa</taxon>
        <taxon>Chordata</taxon>
        <taxon>Tunicata</taxon>
        <taxon>Appendicularia</taxon>
        <taxon>Copelata</taxon>
        <taxon>Oikopleuridae</taxon>
        <taxon>Oikopleura</taxon>
    </lineage>
</organism>
<keyword evidence="5 7" id="KW-0853">WD repeat</keyword>
<dbReference type="InterPro" id="IPR015943">
    <property type="entry name" value="WD40/YVTN_repeat-like_dom_sf"/>
</dbReference>
<reference evidence="11" key="1">
    <citation type="journal article" date="2010" name="Science">
        <title>Plasticity of animal genome architecture unmasked by rapid evolution of a pelagic tunicate.</title>
        <authorList>
            <person name="Denoeud F."/>
            <person name="Henriet S."/>
            <person name="Mungpakdee S."/>
            <person name="Aury J.M."/>
            <person name="Da Silva C."/>
            <person name="Brinkmann H."/>
            <person name="Mikhaleva J."/>
            <person name="Olsen L.C."/>
            <person name="Jubin C."/>
            <person name="Canestro C."/>
            <person name="Bouquet J.M."/>
            <person name="Danks G."/>
            <person name="Poulain J."/>
            <person name="Campsteijn C."/>
            <person name="Adamski M."/>
            <person name="Cross I."/>
            <person name="Yadetie F."/>
            <person name="Muffato M."/>
            <person name="Louis A."/>
            <person name="Butcher S."/>
            <person name="Tsagkogeorga G."/>
            <person name="Konrad A."/>
            <person name="Singh S."/>
            <person name="Jensen M.F."/>
            <person name="Cong E.H."/>
            <person name="Eikeseth-Otteraa H."/>
            <person name="Noel B."/>
            <person name="Anthouard V."/>
            <person name="Porcel B.M."/>
            <person name="Kachouri-Lafond R."/>
            <person name="Nishino A."/>
            <person name="Ugolini M."/>
            <person name="Chourrout P."/>
            <person name="Nishida H."/>
            <person name="Aasland R."/>
            <person name="Huzurbazar S."/>
            <person name="Westhof E."/>
            <person name="Delsuc F."/>
            <person name="Lehrach H."/>
            <person name="Reinhardt R."/>
            <person name="Weissenbach J."/>
            <person name="Roy S.W."/>
            <person name="Artiguenave F."/>
            <person name="Postlethwait J.H."/>
            <person name="Manak J.R."/>
            <person name="Thompson E.M."/>
            <person name="Jaillon O."/>
            <person name="Du Pasquier L."/>
            <person name="Boudinot P."/>
            <person name="Liberles D.A."/>
            <person name="Volff J.N."/>
            <person name="Philippe H."/>
            <person name="Lenhard B."/>
            <person name="Roest Crollius H."/>
            <person name="Wincker P."/>
            <person name="Chourrout D."/>
        </authorList>
    </citation>
    <scope>NUCLEOTIDE SEQUENCE [LARGE SCALE GENOMIC DNA]</scope>
</reference>
<dbReference type="EMBL" id="FN656523">
    <property type="protein sequence ID" value="CBY41599.1"/>
    <property type="molecule type" value="Genomic_DNA"/>
</dbReference>
<feature type="non-terminal residue" evidence="11">
    <location>
        <position position="1168"/>
    </location>
</feature>
<feature type="compositionally biased region" description="Polar residues" evidence="9">
    <location>
        <begin position="591"/>
        <end position="601"/>
    </location>
</feature>
<feature type="compositionally biased region" description="Basic and acidic residues" evidence="9">
    <location>
        <begin position="653"/>
        <end position="665"/>
    </location>
</feature>
<dbReference type="Pfam" id="PF16529">
    <property type="entry name" value="Ge1_WD40"/>
    <property type="match status" value="1"/>
</dbReference>
<feature type="coiled-coil region" evidence="8">
    <location>
        <begin position="1055"/>
        <end position="1082"/>
    </location>
</feature>
<dbReference type="InterPro" id="IPR036514">
    <property type="entry name" value="SGNH_hydro_sf"/>
</dbReference>
<feature type="region of interest" description="Disordered" evidence="9">
    <location>
        <begin position="966"/>
        <end position="1042"/>
    </location>
</feature>
<dbReference type="SMART" id="SM00320">
    <property type="entry name" value="WD40"/>
    <property type="match status" value="3"/>
</dbReference>
<dbReference type="Gene3D" id="3.40.50.1110">
    <property type="entry name" value="SGNH hydrolase"/>
    <property type="match status" value="1"/>
</dbReference>
<comment type="similarity">
    <text evidence="2">Belongs to the WD repeat EDC4 family.</text>
</comment>
<feature type="compositionally biased region" description="Basic and acidic residues" evidence="9">
    <location>
        <begin position="608"/>
        <end position="621"/>
    </location>
</feature>
<feature type="compositionally biased region" description="Pro residues" evidence="9">
    <location>
        <begin position="642"/>
        <end position="652"/>
    </location>
</feature>
<feature type="compositionally biased region" description="Polar residues" evidence="9">
    <location>
        <begin position="563"/>
        <end position="581"/>
    </location>
</feature>
<protein>
    <recommendedName>
        <fullName evidence="3">Enhancer of mRNA-decapping protein 4</fullName>
    </recommendedName>
</protein>
<dbReference type="InterPro" id="IPR045152">
    <property type="entry name" value="EDC4-like"/>
</dbReference>
<dbReference type="AlphaFoldDB" id="E4Z1M1"/>
<dbReference type="Proteomes" id="UP000011014">
    <property type="component" value="Unassembled WGS sequence"/>
</dbReference>
<dbReference type="Gene3D" id="2.130.10.10">
    <property type="entry name" value="YVTN repeat-like/Quinoprotein amine dehydrogenase"/>
    <property type="match status" value="2"/>
</dbReference>
<dbReference type="InterPro" id="IPR001680">
    <property type="entry name" value="WD40_rpt"/>
</dbReference>
<keyword evidence="4" id="KW-0963">Cytoplasm</keyword>
<evidence type="ECO:0000256" key="5">
    <source>
        <dbReference type="ARBA" id="ARBA00022574"/>
    </source>
</evidence>
<evidence type="ECO:0000256" key="1">
    <source>
        <dbReference type="ARBA" id="ARBA00004201"/>
    </source>
</evidence>
<evidence type="ECO:0000256" key="2">
    <source>
        <dbReference type="ARBA" id="ARBA00009639"/>
    </source>
</evidence>
<evidence type="ECO:0000256" key="3">
    <source>
        <dbReference type="ARBA" id="ARBA00015762"/>
    </source>
</evidence>
<dbReference type="InterPro" id="IPR036322">
    <property type="entry name" value="WD40_repeat_dom_sf"/>
</dbReference>
<dbReference type="SUPFAM" id="SSF50978">
    <property type="entry name" value="WD40 repeat-like"/>
    <property type="match status" value="1"/>
</dbReference>